<feature type="signal peptide" evidence="2">
    <location>
        <begin position="1"/>
        <end position="19"/>
    </location>
</feature>
<feature type="region of interest" description="Disordered" evidence="1">
    <location>
        <begin position="70"/>
        <end position="99"/>
    </location>
</feature>
<feature type="region of interest" description="Disordered" evidence="1">
    <location>
        <begin position="128"/>
        <end position="152"/>
    </location>
</feature>
<reference evidence="3" key="1">
    <citation type="submission" date="2014-06" db="EMBL/GenBank/DDBJ databases">
        <authorList>
            <person name="Ju J."/>
            <person name="Zhang J."/>
        </authorList>
    </citation>
    <scope>NUCLEOTIDE SEQUENCE</scope>
    <source>
        <strain evidence="3">SscI8</strain>
    </source>
</reference>
<evidence type="ECO:0008006" key="4">
    <source>
        <dbReference type="Google" id="ProtNLM"/>
    </source>
</evidence>
<name>A0A140KN46_9BASI</name>
<dbReference type="EMBL" id="LK056669">
    <property type="protein sequence ID" value="CDR87820.1"/>
    <property type="molecule type" value="Genomic_DNA"/>
</dbReference>
<evidence type="ECO:0000256" key="1">
    <source>
        <dbReference type="SAM" id="MobiDB-lite"/>
    </source>
</evidence>
<keyword evidence="2" id="KW-0732">Signal</keyword>
<feature type="compositionally biased region" description="Polar residues" evidence="1">
    <location>
        <begin position="136"/>
        <end position="146"/>
    </location>
</feature>
<sequence>MASRIYLIGVLWLLRCALCIPAGFEFDLNKIPVETIENDVQAWMHPPVAQVGHDTTAQHVQFDHDAHAVGLAGSSTPLQGTSQQLQNQPPSPVRHPGSLAAPQEMDVSQVVESTKPNQMSLGDASIARSSPLKRPFQSQFQAGSSQEMERQHLRRQIGTLPHALVQSEPSGTNLPAQSEQSIGTSSRLGPPSASDSLSNDQDSASSQQNTHASIPVLGSPIGSIQGASITLPIGDAASSSSYRPLLPARELGGHKKGRRMKIPFSTHPELSALVKLDEAGVRAQSLKDPSAFSGAIFDVTIHDDANVGRLIAGLRSSILGSTNNDLGGELSRAPLSLHTKREPLRFLGTYFKRSQLARLVHFEGADRTRSFFLIRLNNYRWIARRSDTRYVGVWEIASNPHPESLVLYFLGFYPFSTSEFVELGEHQQVRSFYLKAKHPFHGEQRRQGHVPESVALKVWIFKAPDLASREEQADDLNPILQAHPDMQKLSESGQLRRILAMNPLLQGRHLYVYQQSPRTQLLIKQLKAGLERLKATPDVASDPFQPIELPEAQIRDFSAIASKTYRKPKKVKAIKEENGEVFMLDFFPRFGWVKPSRPNIILIWQFGPAIEGKRLLFCRGIYRIDRRSYQQLTPSIVRGLQDFVFQYNTLELP</sequence>
<protein>
    <recommendedName>
        <fullName evidence="4">Secreted protein</fullName>
    </recommendedName>
</protein>
<dbReference type="OrthoDB" id="2552483at2759"/>
<accession>A0A140KN46</accession>
<feature type="chain" id="PRO_5007303142" description="Secreted protein" evidence="2">
    <location>
        <begin position="20"/>
        <end position="653"/>
    </location>
</feature>
<organism evidence="3">
    <name type="scientific">Sporisorium scitamineum</name>
    <dbReference type="NCBI Taxonomy" id="49012"/>
    <lineage>
        <taxon>Eukaryota</taxon>
        <taxon>Fungi</taxon>
        <taxon>Dikarya</taxon>
        <taxon>Basidiomycota</taxon>
        <taxon>Ustilaginomycotina</taxon>
        <taxon>Ustilaginomycetes</taxon>
        <taxon>Ustilaginales</taxon>
        <taxon>Ustilaginaceae</taxon>
        <taxon>Sporisorium</taxon>
    </lineage>
</organism>
<feature type="compositionally biased region" description="Low complexity" evidence="1">
    <location>
        <begin position="192"/>
        <end position="209"/>
    </location>
</feature>
<feature type="compositionally biased region" description="Polar residues" evidence="1">
    <location>
        <begin position="167"/>
        <end position="187"/>
    </location>
</feature>
<proteinExistence type="predicted"/>
<evidence type="ECO:0000313" key="3">
    <source>
        <dbReference type="EMBL" id="CDR87820.1"/>
    </source>
</evidence>
<gene>
    <name evidence="3" type="ORF">SPSC_03537</name>
</gene>
<evidence type="ECO:0000256" key="2">
    <source>
        <dbReference type="SAM" id="SignalP"/>
    </source>
</evidence>
<feature type="compositionally biased region" description="Polar residues" evidence="1">
    <location>
        <begin position="73"/>
        <end position="88"/>
    </location>
</feature>
<feature type="region of interest" description="Disordered" evidence="1">
    <location>
        <begin position="165"/>
        <end position="217"/>
    </location>
</feature>
<dbReference type="AlphaFoldDB" id="A0A140KN46"/>